<gene>
    <name evidence="2" type="ORF">P7D85_14265</name>
</gene>
<comment type="caution">
    <text evidence="2">The sequence shown here is derived from an EMBL/GenBank/DDBJ whole genome shotgun (WGS) entry which is preliminary data.</text>
</comment>
<sequence length="188" mass="21971">MKKYFLLGILFFLIGLGGIFLLTHNTSKQEENHYVESSTTTVIENNNLGPITNSSTQSRNKKQTSQEIDTSTIAANDFWERVYMDNRIKGSFADFIISIYEKQNTTDDFVTWYAKNPDDDDVDLGNLNNQTLSTPEWYNKFDSFQQEHQSSETFNTWIDRIYELQGSQQDFESWYRDNPAPYEGVKYD</sequence>
<dbReference type="Proteomes" id="UP001252875">
    <property type="component" value="Unassembled WGS sequence"/>
</dbReference>
<protein>
    <recommendedName>
        <fullName evidence="4">DUF5067 domain-containing protein</fullName>
    </recommendedName>
</protein>
<name>A0ABU3F211_9ENTE</name>
<feature type="region of interest" description="Disordered" evidence="1">
    <location>
        <begin position="45"/>
        <end position="68"/>
    </location>
</feature>
<keyword evidence="3" id="KW-1185">Reference proteome</keyword>
<evidence type="ECO:0000313" key="3">
    <source>
        <dbReference type="Proteomes" id="UP001252875"/>
    </source>
</evidence>
<organism evidence="2 3">
    <name type="scientific">Enterococcus hulanensis</name>
    <dbReference type="NCBI Taxonomy" id="2559929"/>
    <lineage>
        <taxon>Bacteria</taxon>
        <taxon>Bacillati</taxon>
        <taxon>Bacillota</taxon>
        <taxon>Bacilli</taxon>
        <taxon>Lactobacillales</taxon>
        <taxon>Enterococcaceae</taxon>
        <taxon>Enterococcus</taxon>
    </lineage>
</organism>
<evidence type="ECO:0000256" key="1">
    <source>
        <dbReference type="SAM" id="MobiDB-lite"/>
    </source>
</evidence>
<evidence type="ECO:0008006" key="4">
    <source>
        <dbReference type="Google" id="ProtNLM"/>
    </source>
</evidence>
<reference evidence="2 3" key="1">
    <citation type="submission" date="2023-03" db="EMBL/GenBank/DDBJ databases">
        <authorList>
            <person name="Shen W."/>
            <person name="Cai J."/>
        </authorList>
    </citation>
    <scope>NUCLEOTIDE SEQUENCE [LARGE SCALE GENOMIC DNA]</scope>
    <source>
        <strain evidence="2 3">D6-4</strain>
    </source>
</reference>
<dbReference type="EMBL" id="JARPYI010000008">
    <property type="protein sequence ID" value="MDT2600947.1"/>
    <property type="molecule type" value="Genomic_DNA"/>
</dbReference>
<dbReference type="RefSeq" id="WP_311822964.1">
    <property type="nucleotide sequence ID" value="NZ_JARPYF010000008.1"/>
</dbReference>
<proteinExistence type="predicted"/>
<accession>A0ABU3F211</accession>
<evidence type="ECO:0000313" key="2">
    <source>
        <dbReference type="EMBL" id="MDT2600947.1"/>
    </source>
</evidence>